<dbReference type="Gene3D" id="3.40.710.10">
    <property type="entry name" value="DD-peptidase/beta-lactamase superfamily"/>
    <property type="match status" value="1"/>
</dbReference>
<feature type="domain" description="Beta-lactamase-related" evidence="1">
    <location>
        <begin position="13"/>
        <end position="364"/>
    </location>
</feature>
<comment type="caution">
    <text evidence="2">The sequence shown here is derived from an EMBL/GenBank/DDBJ whole genome shotgun (WGS) entry which is preliminary data.</text>
</comment>
<keyword evidence="3" id="KW-1185">Reference proteome</keyword>
<reference evidence="2 3" key="1">
    <citation type="journal article" date="2020" name="Nature">
        <title>Bacterial chemolithoautotrophy via manganese oxidation.</title>
        <authorList>
            <person name="Yu H."/>
            <person name="Leadbetter J.R."/>
        </authorList>
    </citation>
    <scope>NUCLEOTIDE SEQUENCE [LARGE SCALE GENOMIC DNA]</scope>
    <source>
        <strain evidence="2 3">RBP-1</strain>
    </source>
</reference>
<evidence type="ECO:0000259" key="1">
    <source>
        <dbReference type="Pfam" id="PF00144"/>
    </source>
</evidence>
<sequence length="382" mass="41497">MAALNAAGLQRLRSVLQSHVDRGRIPGAIAVVALGGHVECFEAVGSLDARAGTPMPADAIFRIYSMTKPLVSLAALMLAEEGRLQLTDPVADFLPEFGSQQVAVEEGGGVRLVPACRHASVHDLLRHTAGFTYEFLGESALQRQYRDARLADRSRSNAGFCKVLAALPLAHHPGACWEYSRATDVLGAVLEVVTGQSLATLLRERLFEPLGMKDTAFAVPRTQWHRIAEPLDRDPDTGEAVTLLDVRKVPAFESGGGGLVSTADDYLRFLRLLRNQGRFEGTRLVSRKTIEWMTADHLGPIPVRHDLLPPGHGFGLGVAVRTAAGLAPQPGSVGQYFWSGIGGTYFLVDPAEDLFALLLLQAPNQRIHYRNLFRHLVYAAVD</sequence>
<evidence type="ECO:0000313" key="2">
    <source>
        <dbReference type="EMBL" id="NKE67449.1"/>
    </source>
</evidence>
<dbReference type="AlphaFoldDB" id="A0A7X6I7Q0"/>
<dbReference type="PANTHER" id="PTHR43283:SF3">
    <property type="entry name" value="BETA-LACTAMASE FAMILY PROTEIN (AFU_ORTHOLOGUE AFUA_5G07500)"/>
    <property type="match status" value="1"/>
</dbReference>
<dbReference type="InterPro" id="IPR001466">
    <property type="entry name" value="Beta-lactam-related"/>
</dbReference>
<name>A0A7X6I7Q0_9BURK</name>
<gene>
    <name evidence="2" type="ORF">RAMLITH_16620</name>
</gene>
<dbReference type="Proteomes" id="UP000521868">
    <property type="component" value="Unassembled WGS sequence"/>
</dbReference>
<dbReference type="InterPro" id="IPR012338">
    <property type="entry name" value="Beta-lactam/transpept-like"/>
</dbReference>
<dbReference type="Pfam" id="PF00144">
    <property type="entry name" value="Beta-lactamase"/>
    <property type="match status" value="1"/>
</dbReference>
<protein>
    <submittedName>
        <fullName evidence="2">Beta-lactamase family protein</fullName>
    </submittedName>
</protein>
<dbReference type="EMBL" id="VTOX01000006">
    <property type="protein sequence ID" value="NKE67449.1"/>
    <property type="molecule type" value="Genomic_DNA"/>
</dbReference>
<dbReference type="InterPro" id="IPR050789">
    <property type="entry name" value="Diverse_Enzym_Activities"/>
</dbReference>
<accession>A0A7X6I7Q0</accession>
<dbReference type="PANTHER" id="PTHR43283">
    <property type="entry name" value="BETA-LACTAMASE-RELATED"/>
    <property type="match status" value="1"/>
</dbReference>
<dbReference type="SUPFAM" id="SSF56601">
    <property type="entry name" value="beta-lactamase/transpeptidase-like"/>
    <property type="match status" value="1"/>
</dbReference>
<proteinExistence type="predicted"/>
<evidence type="ECO:0000313" key="3">
    <source>
        <dbReference type="Proteomes" id="UP000521868"/>
    </source>
</evidence>
<dbReference type="RefSeq" id="WP_168108578.1">
    <property type="nucleotide sequence ID" value="NZ_VTOX01000006.1"/>
</dbReference>
<organism evidence="2 3">
    <name type="scientific">Ramlibacter lithotrophicus</name>
    <dbReference type="NCBI Taxonomy" id="2606681"/>
    <lineage>
        <taxon>Bacteria</taxon>
        <taxon>Pseudomonadati</taxon>
        <taxon>Pseudomonadota</taxon>
        <taxon>Betaproteobacteria</taxon>
        <taxon>Burkholderiales</taxon>
        <taxon>Comamonadaceae</taxon>
        <taxon>Ramlibacter</taxon>
    </lineage>
</organism>